<dbReference type="Gene3D" id="3.40.50.1820">
    <property type="entry name" value="alpha/beta hydrolase"/>
    <property type="match status" value="1"/>
</dbReference>
<dbReference type="Pfam" id="PF12697">
    <property type="entry name" value="Abhydrolase_6"/>
    <property type="match status" value="1"/>
</dbReference>
<evidence type="ECO:0000313" key="3">
    <source>
        <dbReference type="EMBL" id="MFC3687638.1"/>
    </source>
</evidence>
<evidence type="ECO:0000259" key="2">
    <source>
        <dbReference type="Pfam" id="PF12697"/>
    </source>
</evidence>
<dbReference type="GO" id="GO:0016787">
    <property type="term" value="F:hydrolase activity"/>
    <property type="evidence" value="ECO:0007669"/>
    <property type="project" value="UniProtKB-KW"/>
</dbReference>
<reference evidence="4" key="1">
    <citation type="journal article" date="2019" name="Int. J. Syst. Evol. Microbiol.">
        <title>The Global Catalogue of Microorganisms (GCM) 10K type strain sequencing project: providing services to taxonomists for standard genome sequencing and annotation.</title>
        <authorList>
            <consortium name="The Broad Institute Genomics Platform"/>
            <consortium name="The Broad Institute Genome Sequencing Center for Infectious Disease"/>
            <person name="Wu L."/>
            <person name="Ma J."/>
        </authorList>
    </citation>
    <scope>NUCLEOTIDE SEQUENCE [LARGE SCALE GENOMIC DNA]</scope>
    <source>
        <strain evidence="4">NCAIM B.02333</strain>
    </source>
</reference>
<comment type="similarity">
    <text evidence="1">Belongs to the AB hydrolase superfamily.</text>
</comment>
<gene>
    <name evidence="3" type="ORF">ACFOLH_04715</name>
</gene>
<organism evidence="3 4">
    <name type="scientific">Aquipuribacter hungaricus</name>
    <dbReference type="NCBI Taxonomy" id="545624"/>
    <lineage>
        <taxon>Bacteria</taxon>
        <taxon>Bacillati</taxon>
        <taxon>Actinomycetota</taxon>
        <taxon>Actinomycetes</taxon>
        <taxon>Micrococcales</taxon>
        <taxon>Intrasporangiaceae</taxon>
        <taxon>Aquipuribacter</taxon>
    </lineage>
</organism>
<keyword evidence="4" id="KW-1185">Reference proteome</keyword>
<dbReference type="PRINTS" id="PR00111">
    <property type="entry name" value="ABHYDROLASE"/>
</dbReference>
<evidence type="ECO:0000313" key="4">
    <source>
        <dbReference type="Proteomes" id="UP001595685"/>
    </source>
</evidence>
<accession>A0ABV7WEK4</accession>
<protein>
    <submittedName>
        <fullName evidence="3">Alpha/beta fold hydrolase</fullName>
    </submittedName>
</protein>
<dbReference type="RefSeq" id="WP_340289571.1">
    <property type="nucleotide sequence ID" value="NZ_JBBEOI010000009.1"/>
</dbReference>
<dbReference type="InterPro" id="IPR000073">
    <property type="entry name" value="AB_hydrolase_1"/>
</dbReference>
<dbReference type="InterPro" id="IPR029058">
    <property type="entry name" value="AB_hydrolase_fold"/>
</dbReference>
<keyword evidence="3" id="KW-0378">Hydrolase</keyword>
<evidence type="ECO:0000256" key="1">
    <source>
        <dbReference type="ARBA" id="ARBA00008645"/>
    </source>
</evidence>
<comment type="caution">
    <text evidence="3">The sequence shown here is derived from an EMBL/GenBank/DDBJ whole genome shotgun (WGS) entry which is preliminary data.</text>
</comment>
<dbReference type="SUPFAM" id="SSF53474">
    <property type="entry name" value="alpha/beta-Hydrolases"/>
    <property type="match status" value="1"/>
</dbReference>
<feature type="domain" description="AB hydrolase-1" evidence="2">
    <location>
        <begin position="30"/>
        <end position="270"/>
    </location>
</feature>
<name>A0ABV7WEK4_9MICO</name>
<proteinExistence type="inferred from homology"/>
<sequence length="279" mass="30529">MVQDGVRQLAGPVAARFHVTSTGPDDAPVLLLAHGFACDQGMWRDVVPLLRQDHRVVMYDVMGAGRSDTSAYDPERYAGLDGYADDLLAICEEQDLQDVTVVAHSVSTMVAVLAALRQPQRFRQLFLLATTPYLLDDPVDGYEGGFAPGDLAEISQALDTNYFAWAHAMAPVFMGNPDRPELGEQLAEAFCRADPDISRQLIRTMFATDYRPLLGEVRTPVVLLQSRQDAMVPESVGPYVHERFASSTLVELEAVGHCPHVSAPVETARAVRRHLLAAG</sequence>
<dbReference type="EMBL" id="JBHRWW010000002">
    <property type="protein sequence ID" value="MFC3687638.1"/>
    <property type="molecule type" value="Genomic_DNA"/>
</dbReference>
<dbReference type="Proteomes" id="UP001595685">
    <property type="component" value="Unassembled WGS sequence"/>
</dbReference>
<dbReference type="PANTHER" id="PTHR43039">
    <property type="entry name" value="ESTERASE-RELATED"/>
    <property type="match status" value="1"/>
</dbReference>